<evidence type="ECO:0000259" key="10">
    <source>
        <dbReference type="PROSITE" id="PS50071"/>
    </source>
</evidence>
<dbReference type="InterPro" id="IPR019549">
    <property type="entry name" value="Homeobox-engrailed_C-terminal"/>
</dbReference>
<dbReference type="PROSITE" id="PS50071">
    <property type="entry name" value="HOMEOBOX_2"/>
    <property type="match status" value="1"/>
</dbReference>
<feature type="domain" description="Homeobox" evidence="10">
    <location>
        <begin position="181"/>
        <end position="241"/>
    </location>
</feature>
<dbReference type="PROSITE" id="PS00027">
    <property type="entry name" value="HOMEOBOX_1"/>
    <property type="match status" value="1"/>
</dbReference>
<evidence type="ECO:0000256" key="8">
    <source>
        <dbReference type="RuleBase" id="RU000682"/>
    </source>
</evidence>
<dbReference type="AlphaFoldDB" id="A0AAD9UBR1"/>
<evidence type="ECO:0000313" key="11">
    <source>
        <dbReference type="EMBL" id="KAK2183813.1"/>
    </source>
</evidence>
<dbReference type="InterPro" id="IPR050720">
    <property type="entry name" value="Engrailed_Homeobox_TFs"/>
</dbReference>
<keyword evidence="6 7" id="KW-0539">Nucleus</keyword>
<dbReference type="Proteomes" id="UP001209878">
    <property type="component" value="Unassembled WGS sequence"/>
</dbReference>
<dbReference type="InterPro" id="IPR001356">
    <property type="entry name" value="HD"/>
</dbReference>
<feature type="DNA-binding region" description="Homeobox" evidence="7">
    <location>
        <begin position="183"/>
        <end position="242"/>
    </location>
</feature>
<keyword evidence="3" id="KW-0217">Developmental protein</keyword>
<dbReference type="EMBL" id="JAODUO010000294">
    <property type="protein sequence ID" value="KAK2183813.1"/>
    <property type="molecule type" value="Genomic_DNA"/>
</dbReference>
<dbReference type="Pfam" id="PF10525">
    <property type="entry name" value="Engrail_1_C_sig"/>
    <property type="match status" value="1"/>
</dbReference>
<keyword evidence="5 7" id="KW-0371">Homeobox</keyword>
<dbReference type="SUPFAM" id="SSF46689">
    <property type="entry name" value="Homeodomain-like"/>
    <property type="match status" value="1"/>
</dbReference>
<dbReference type="Pfam" id="PF00046">
    <property type="entry name" value="Homeodomain"/>
    <property type="match status" value="1"/>
</dbReference>
<dbReference type="InterPro" id="IPR009057">
    <property type="entry name" value="Homeodomain-like_sf"/>
</dbReference>
<evidence type="ECO:0000256" key="6">
    <source>
        <dbReference type="ARBA" id="ARBA00023242"/>
    </source>
</evidence>
<name>A0AAD9UBR1_RIDPI</name>
<dbReference type="SMART" id="SM00389">
    <property type="entry name" value="HOX"/>
    <property type="match status" value="1"/>
</dbReference>
<evidence type="ECO:0000313" key="12">
    <source>
        <dbReference type="Proteomes" id="UP001209878"/>
    </source>
</evidence>
<proteinExistence type="inferred from homology"/>
<evidence type="ECO:0000256" key="3">
    <source>
        <dbReference type="ARBA" id="ARBA00022473"/>
    </source>
</evidence>
<dbReference type="CDD" id="cd00086">
    <property type="entry name" value="homeodomain"/>
    <property type="match status" value="1"/>
</dbReference>
<comment type="subcellular location">
    <subcellularLocation>
        <location evidence="1 7 8">Nucleus</location>
    </subcellularLocation>
</comment>
<organism evidence="11 12">
    <name type="scientific">Ridgeia piscesae</name>
    <name type="common">Tubeworm</name>
    <dbReference type="NCBI Taxonomy" id="27915"/>
    <lineage>
        <taxon>Eukaryota</taxon>
        <taxon>Metazoa</taxon>
        <taxon>Spiralia</taxon>
        <taxon>Lophotrochozoa</taxon>
        <taxon>Annelida</taxon>
        <taxon>Polychaeta</taxon>
        <taxon>Sedentaria</taxon>
        <taxon>Canalipalpata</taxon>
        <taxon>Sabellida</taxon>
        <taxon>Siboglinidae</taxon>
        <taxon>Ridgeia</taxon>
    </lineage>
</organism>
<keyword evidence="12" id="KW-1185">Reference proteome</keyword>
<dbReference type="GO" id="GO:0000978">
    <property type="term" value="F:RNA polymerase II cis-regulatory region sequence-specific DNA binding"/>
    <property type="evidence" value="ECO:0007669"/>
    <property type="project" value="TreeGrafter"/>
</dbReference>
<reference evidence="11" key="1">
    <citation type="journal article" date="2023" name="Mol. Biol. Evol.">
        <title>Third-Generation Sequencing Reveals the Adaptive Role of the Epigenome in Three Deep-Sea Polychaetes.</title>
        <authorList>
            <person name="Perez M."/>
            <person name="Aroh O."/>
            <person name="Sun Y."/>
            <person name="Lan Y."/>
            <person name="Juniper S.K."/>
            <person name="Young C.R."/>
            <person name="Angers B."/>
            <person name="Qian P.Y."/>
        </authorList>
    </citation>
    <scope>NUCLEOTIDE SEQUENCE</scope>
    <source>
        <strain evidence="11">R07B-5</strain>
    </source>
</reference>
<gene>
    <name evidence="11" type="ORF">NP493_295g04008</name>
</gene>
<feature type="region of interest" description="Disordered" evidence="9">
    <location>
        <begin position="163"/>
        <end position="185"/>
    </location>
</feature>
<dbReference type="InterPro" id="IPR000747">
    <property type="entry name" value="HD_engrailed"/>
</dbReference>
<dbReference type="GO" id="GO:0030182">
    <property type="term" value="P:neuron differentiation"/>
    <property type="evidence" value="ECO:0007669"/>
    <property type="project" value="TreeGrafter"/>
</dbReference>
<accession>A0AAD9UBR1</accession>
<dbReference type="InterPro" id="IPR020479">
    <property type="entry name" value="HD_metazoa"/>
</dbReference>
<feature type="compositionally biased region" description="Low complexity" evidence="9">
    <location>
        <begin position="123"/>
        <end position="136"/>
    </location>
</feature>
<comment type="similarity">
    <text evidence="2">Belongs to the engrailed homeobox family.</text>
</comment>
<dbReference type="PANTHER" id="PTHR24341">
    <property type="entry name" value="HOMEOBOX PROTEIN ENGRAILED"/>
    <property type="match status" value="1"/>
</dbReference>
<feature type="region of interest" description="Disordered" evidence="9">
    <location>
        <begin position="107"/>
        <end position="137"/>
    </location>
</feature>
<keyword evidence="4 7" id="KW-0238">DNA-binding</keyword>
<sequence length="266" mass="29710">MAPETKGDISVEESMNPTSCDRCEDVRYKQVTRNDRCRNLGGFTSFLISDILKPEFSCRTRDVTSNIAEISSTTSTIATTTTPTTVYATTTIKRDVDYTMQAPPIDLTCKKRRRRDDSESDCSESSSSSSTSSSCSPCTLEKADGASGEFVWPAWVYCTRYSDRPSAGPRSRKTRREKKTSDAKRLRTAFSSEQLARLQAAFDSNRYLNEADRRTLAAQLALNESQIKIWFQNKRAKLKKASGRQNDLALKLTAEGLYNHASSAAR</sequence>
<dbReference type="Gene3D" id="1.10.10.60">
    <property type="entry name" value="Homeodomain-like"/>
    <property type="match status" value="1"/>
</dbReference>
<evidence type="ECO:0000256" key="4">
    <source>
        <dbReference type="ARBA" id="ARBA00023125"/>
    </source>
</evidence>
<evidence type="ECO:0000256" key="9">
    <source>
        <dbReference type="SAM" id="MobiDB-lite"/>
    </source>
</evidence>
<evidence type="ECO:0000256" key="2">
    <source>
        <dbReference type="ARBA" id="ARBA00010896"/>
    </source>
</evidence>
<comment type="caution">
    <text evidence="11">The sequence shown here is derived from an EMBL/GenBank/DDBJ whole genome shotgun (WGS) entry which is preliminary data.</text>
</comment>
<dbReference type="GO" id="GO:0000981">
    <property type="term" value="F:DNA-binding transcription factor activity, RNA polymerase II-specific"/>
    <property type="evidence" value="ECO:0007669"/>
    <property type="project" value="InterPro"/>
</dbReference>
<evidence type="ECO:0000256" key="5">
    <source>
        <dbReference type="ARBA" id="ARBA00023155"/>
    </source>
</evidence>
<evidence type="ECO:0000256" key="1">
    <source>
        <dbReference type="ARBA" id="ARBA00004123"/>
    </source>
</evidence>
<dbReference type="PRINTS" id="PR00026">
    <property type="entry name" value="ENGRAILED"/>
</dbReference>
<dbReference type="GO" id="GO:0005634">
    <property type="term" value="C:nucleus"/>
    <property type="evidence" value="ECO:0007669"/>
    <property type="project" value="UniProtKB-SubCell"/>
</dbReference>
<evidence type="ECO:0000256" key="7">
    <source>
        <dbReference type="PROSITE-ProRule" id="PRU00108"/>
    </source>
</evidence>
<protein>
    <recommendedName>
        <fullName evidence="10">Homeobox domain-containing protein</fullName>
    </recommendedName>
</protein>
<dbReference type="InterPro" id="IPR017970">
    <property type="entry name" value="Homeobox_CS"/>
</dbReference>
<dbReference type="PRINTS" id="PR00024">
    <property type="entry name" value="HOMEOBOX"/>
</dbReference>
<dbReference type="PANTHER" id="PTHR24341:SF6">
    <property type="entry name" value="HOMEOBOX PROTEIN INVECTED"/>
    <property type="match status" value="1"/>
</dbReference>